<organism evidence="2 3">
    <name type="scientific">Pseudomonas syringae pv. pisi str. 1704B</name>
    <dbReference type="NCBI Taxonomy" id="629263"/>
    <lineage>
        <taxon>Bacteria</taxon>
        <taxon>Pseudomonadati</taxon>
        <taxon>Pseudomonadota</taxon>
        <taxon>Gammaproteobacteria</taxon>
        <taxon>Pseudomonadales</taxon>
        <taxon>Pseudomonadaceae</taxon>
        <taxon>Pseudomonas</taxon>
        <taxon>Pseudomonas syringae</taxon>
    </lineage>
</organism>
<dbReference type="HOGENOM" id="CLU_2846578_0_0_6"/>
<comment type="caution">
    <text evidence="2">The sequence shown here is derived from an EMBL/GenBank/DDBJ whole genome shotgun (WGS) entry which is preliminary data.</text>
</comment>
<dbReference type="AlphaFoldDB" id="F3G6J5"/>
<feature type="compositionally biased region" description="Basic and acidic residues" evidence="1">
    <location>
        <begin position="1"/>
        <end position="12"/>
    </location>
</feature>
<dbReference type="EMBL" id="AEAI01000501">
    <property type="protein sequence ID" value="EGH42695.1"/>
    <property type="molecule type" value="Genomic_DNA"/>
</dbReference>
<evidence type="ECO:0000256" key="1">
    <source>
        <dbReference type="SAM" id="MobiDB-lite"/>
    </source>
</evidence>
<proteinExistence type="predicted"/>
<reference evidence="2 3" key="1">
    <citation type="journal article" date="2011" name="PLoS Pathog.">
        <title>Dynamic evolution of pathogenicity revealed by sequencing and comparative genomics of 19 Pseudomonas syringae isolates.</title>
        <authorList>
            <person name="Baltrus D.A."/>
            <person name="Nishimura M.T."/>
            <person name="Romanchuk A."/>
            <person name="Chang J.H."/>
            <person name="Mukhtar M.S."/>
            <person name="Cherkis K."/>
            <person name="Roach J."/>
            <person name="Grant S.R."/>
            <person name="Jones C.D."/>
            <person name="Dangl J.L."/>
        </authorList>
    </citation>
    <scope>NUCLEOTIDE SEQUENCE [LARGE SCALE GENOMIC DNA]</scope>
    <source>
        <strain evidence="2 3">1704B</strain>
    </source>
</reference>
<keyword evidence="3" id="KW-1185">Reference proteome</keyword>
<evidence type="ECO:0000313" key="3">
    <source>
        <dbReference type="Proteomes" id="UP000004986"/>
    </source>
</evidence>
<feature type="region of interest" description="Disordered" evidence="1">
    <location>
        <begin position="1"/>
        <end position="29"/>
    </location>
</feature>
<gene>
    <name evidence="2" type="ORF">PSYPI_09960</name>
</gene>
<evidence type="ECO:0000313" key="2">
    <source>
        <dbReference type="EMBL" id="EGH42695.1"/>
    </source>
</evidence>
<sequence length="65" mass="6985">MGSDGAESRSPDRGAQAVGDSLGNVLQKKETVPAKTRLKALQKVSSQYDALILAEGRRSELVRED</sequence>
<name>F3G6J5_PSESJ</name>
<accession>F3G6J5</accession>
<protein>
    <submittedName>
        <fullName evidence="2">Uncharacterized protein</fullName>
    </submittedName>
</protein>
<dbReference type="BioCyc" id="PSYR629263:G11X0-1667-MONOMER"/>
<dbReference type="Proteomes" id="UP000004986">
    <property type="component" value="Unassembled WGS sequence"/>
</dbReference>